<protein>
    <submittedName>
        <fullName evidence="4">Uncharacterized protein</fullName>
    </submittedName>
</protein>
<accession>A0A1E3QZG6</accession>
<dbReference type="GeneID" id="30149364"/>
<dbReference type="AlphaFoldDB" id="A0A1E3QZG6"/>
<dbReference type="SUPFAM" id="SSF48452">
    <property type="entry name" value="TPR-like"/>
    <property type="match status" value="1"/>
</dbReference>
<dbReference type="EMBL" id="KV454426">
    <property type="protein sequence ID" value="ODQ82472.1"/>
    <property type="molecule type" value="Genomic_DNA"/>
</dbReference>
<dbReference type="SMART" id="SM00028">
    <property type="entry name" value="TPR"/>
    <property type="match status" value="2"/>
</dbReference>
<dbReference type="GO" id="GO:0051879">
    <property type="term" value="F:Hsp90 protein binding"/>
    <property type="evidence" value="ECO:0007669"/>
    <property type="project" value="TreeGrafter"/>
</dbReference>
<keyword evidence="1" id="KW-0677">Repeat</keyword>
<feature type="non-terminal residue" evidence="4">
    <location>
        <position position="63"/>
    </location>
</feature>
<evidence type="ECO:0000313" key="5">
    <source>
        <dbReference type="Proteomes" id="UP000094336"/>
    </source>
</evidence>
<dbReference type="PANTHER" id="PTHR22904">
    <property type="entry name" value="TPR REPEAT CONTAINING PROTEIN"/>
    <property type="match status" value="1"/>
</dbReference>
<organism evidence="4 5">
    <name type="scientific">Babjeviella inositovora NRRL Y-12698</name>
    <dbReference type="NCBI Taxonomy" id="984486"/>
    <lineage>
        <taxon>Eukaryota</taxon>
        <taxon>Fungi</taxon>
        <taxon>Dikarya</taxon>
        <taxon>Ascomycota</taxon>
        <taxon>Saccharomycotina</taxon>
        <taxon>Pichiomycetes</taxon>
        <taxon>Serinales incertae sedis</taxon>
        <taxon>Babjeviella</taxon>
    </lineage>
</organism>
<keyword evidence="2 3" id="KW-0802">TPR repeat</keyword>
<dbReference type="OrthoDB" id="10250354at2759"/>
<dbReference type="STRING" id="984486.A0A1E3QZG6"/>
<dbReference type="InterPro" id="IPR011990">
    <property type="entry name" value="TPR-like_helical_dom_sf"/>
</dbReference>
<dbReference type="InterPro" id="IPR019734">
    <property type="entry name" value="TPR_rpt"/>
</dbReference>
<evidence type="ECO:0000256" key="3">
    <source>
        <dbReference type="PROSITE-ProRule" id="PRU00339"/>
    </source>
</evidence>
<reference evidence="5" key="1">
    <citation type="submission" date="2016-05" db="EMBL/GenBank/DDBJ databases">
        <title>Comparative genomics of biotechnologically important yeasts.</title>
        <authorList>
            <consortium name="DOE Joint Genome Institute"/>
            <person name="Riley R."/>
            <person name="Haridas S."/>
            <person name="Wolfe K.H."/>
            <person name="Lopes M.R."/>
            <person name="Hittinger C.T."/>
            <person name="Goker M."/>
            <person name="Salamov A."/>
            <person name="Wisecaver J."/>
            <person name="Long T.M."/>
            <person name="Aerts A.L."/>
            <person name="Barry K."/>
            <person name="Choi C."/>
            <person name="Clum A."/>
            <person name="Coughlan A.Y."/>
            <person name="Deshpande S."/>
            <person name="Douglass A.P."/>
            <person name="Hanson S.J."/>
            <person name="Klenk H.-P."/>
            <person name="Labutti K."/>
            <person name="Lapidus A."/>
            <person name="Lindquist E."/>
            <person name="Lipzen A."/>
            <person name="Meier-Kolthoff J.P."/>
            <person name="Ohm R.A."/>
            <person name="Otillar R.P."/>
            <person name="Pangilinan J."/>
            <person name="Peng Y."/>
            <person name="Rokas A."/>
            <person name="Rosa C.A."/>
            <person name="Scheuner C."/>
            <person name="Sibirny A.A."/>
            <person name="Slot J.C."/>
            <person name="Stielow J.B."/>
            <person name="Sun H."/>
            <person name="Kurtzman C.P."/>
            <person name="Blackwell M."/>
            <person name="Grigoriev I.V."/>
            <person name="Jeffries T.W."/>
        </authorList>
    </citation>
    <scope>NUCLEOTIDE SEQUENCE [LARGE SCALE GENOMIC DNA]</scope>
    <source>
        <strain evidence="5">NRRL Y-12698</strain>
    </source>
</reference>
<dbReference type="Proteomes" id="UP000094336">
    <property type="component" value="Unassembled WGS sequence"/>
</dbReference>
<dbReference type="PROSITE" id="PS50005">
    <property type="entry name" value="TPR"/>
    <property type="match status" value="1"/>
</dbReference>
<evidence type="ECO:0000313" key="4">
    <source>
        <dbReference type="EMBL" id="ODQ82472.1"/>
    </source>
</evidence>
<dbReference type="Gene3D" id="1.25.40.10">
    <property type="entry name" value="Tetratricopeptide repeat domain"/>
    <property type="match status" value="1"/>
</dbReference>
<dbReference type="PANTHER" id="PTHR22904:SF523">
    <property type="entry name" value="STRESS-INDUCED-PHOSPHOPROTEIN 1"/>
    <property type="match status" value="1"/>
</dbReference>
<keyword evidence="5" id="KW-1185">Reference proteome</keyword>
<proteinExistence type="predicted"/>
<name>A0A1E3QZG6_9ASCO</name>
<evidence type="ECO:0000256" key="1">
    <source>
        <dbReference type="ARBA" id="ARBA00022737"/>
    </source>
</evidence>
<sequence length="63" mass="7371">MSDQLKELGRQAFVKQEYKKAAKIYRDAIKIDPTSPVLYSNRAMCFVKMEDWQRALDDCKKGL</sequence>
<feature type="repeat" description="TPR" evidence="3">
    <location>
        <begin position="2"/>
        <end position="35"/>
    </location>
</feature>
<evidence type="ECO:0000256" key="2">
    <source>
        <dbReference type="ARBA" id="ARBA00022803"/>
    </source>
</evidence>
<dbReference type="RefSeq" id="XP_018987800.1">
    <property type="nucleotide sequence ID" value="XM_019131511.1"/>
</dbReference>
<gene>
    <name evidence="4" type="ORF">BABINDRAFT_30926</name>
</gene>